<evidence type="ECO:0000256" key="1">
    <source>
        <dbReference type="ARBA" id="ARBA00022737"/>
    </source>
</evidence>
<keyword evidence="2 3" id="KW-0040">ANK repeat</keyword>
<dbReference type="SMART" id="SM00248">
    <property type="entry name" value="ANK"/>
    <property type="match status" value="5"/>
</dbReference>
<keyword evidence="1" id="KW-0677">Repeat</keyword>
<dbReference type="Proteomes" id="UP000030685">
    <property type="component" value="Unassembled WGS sequence"/>
</dbReference>
<protein>
    <submittedName>
        <fullName evidence="4">Uncharacterized protein</fullName>
    </submittedName>
</protein>
<dbReference type="PANTHER" id="PTHR24198">
    <property type="entry name" value="ANKYRIN REPEAT AND PROTEIN KINASE DOMAIN-CONTAINING PROTEIN"/>
    <property type="match status" value="1"/>
</dbReference>
<dbReference type="InterPro" id="IPR036770">
    <property type="entry name" value="Ankyrin_rpt-contain_sf"/>
</dbReference>
<evidence type="ECO:0000313" key="4">
    <source>
        <dbReference type="EMBL" id="EXL98220.1"/>
    </source>
</evidence>
<accession>X0JPF4</accession>
<feature type="repeat" description="ANK" evidence="3">
    <location>
        <begin position="27"/>
        <end position="59"/>
    </location>
</feature>
<evidence type="ECO:0000256" key="2">
    <source>
        <dbReference type="ARBA" id="ARBA00023043"/>
    </source>
</evidence>
<dbReference type="InterPro" id="IPR002110">
    <property type="entry name" value="Ankyrin_rpt"/>
</dbReference>
<proteinExistence type="predicted"/>
<evidence type="ECO:0000256" key="3">
    <source>
        <dbReference type="PROSITE-ProRule" id="PRU00023"/>
    </source>
</evidence>
<dbReference type="GeneID" id="42034948"/>
<dbReference type="SUPFAM" id="SSF48403">
    <property type="entry name" value="Ankyrin repeat"/>
    <property type="match status" value="2"/>
</dbReference>
<name>X0JPF4_FUSO5</name>
<dbReference type="RefSeq" id="XP_031060310.1">
    <property type="nucleotide sequence ID" value="XM_031210059.1"/>
</dbReference>
<dbReference type="PROSITE" id="PS50088">
    <property type="entry name" value="ANK_REPEAT"/>
    <property type="match status" value="3"/>
</dbReference>
<dbReference type="Gene3D" id="1.25.40.20">
    <property type="entry name" value="Ankyrin repeat-containing domain"/>
    <property type="match status" value="3"/>
</dbReference>
<reference evidence="4" key="1">
    <citation type="submission" date="2011-11" db="EMBL/GenBank/DDBJ databases">
        <title>The Genome Sequence of Fusarium oxysporum II5.</title>
        <authorList>
            <consortium name="The Broad Institute Genome Sequencing Platform"/>
            <person name="Ma L.-J."/>
            <person name="Gale L.R."/>
            <person name="Schwartz D.C."/>
            <person name="Zhou S."/>
            <person name="Corby-Kistler H."/>
            <person name="Young S.K."/>
            <person name="Zeng Q."/>
            <person name="Gargeya S."/>
            <person name="Fitzgerald M."/>
            <person name="Haas B."/>
            <person name="Abouelleil A."/>
            <person name="Alvarado L."/>
            <person name="Arachchi H.M."/>
            <person name="Berlin A."/>
            <person name="Brown A."/>
            <person name="Chapman S.B."/>
            <person name="Chen Z."/>
            <person name="Dunbar C."/>
            <person name="Freedman E."/>
            <person name="Gearin G."/>
            <person name="Goldberg J."/>
            <person name="Griggs A."/>
            <person name="Gujja S."/>
            <person name="Heiman D."/>
            <person name="Howarth C."/>
            <person name="Larson L."/>
            <person name="Lui A."/>
            <person name="MacDonald P.J.P."/>
            <person name="Montmayeur A."/>
            <person name="Murphy C."/>
            <person name="Neiman D."/>
            <person name="Pearson M."/>
            <person name="Priest M."/>
            <person name="Roberts A."/>
            <person name="Saif S."/>
            <person name="Shea T."/>
            <person name="Shenoy N."/>
            <person name="Sisk P."/>
            <person name="Stolte C."/>
            <person name="Sykes S."/>
            <person name="Wortman J."/>
            <person name="Nusbaum C."/>
            <person name="Birren B."/>
        </authorList>
    </citation>
    <scope>NUCLEOTIDE SEQUENCE [LARGE SCALE GENOMIC DNA]</scope>
    <source>
        <strain evidence="4">54006</strain>
    </source>
</reference>
<dbReference type="PROSITE" id="PS50297">
    <property type="entry name" value="ANK_REP_REGION"/>
    <property type="match status" value="2"/>
</dbReference>
<organism evidence="4">
    <name type="scientific">Fusarium odoratissimum (strain NRRL 54006)</name>
    <dbReference type="NCBI Taxonomy" id="1089451"/>
    <lineage>
        <taxon>Eukaryota</taxon>
        <taxon>Fungi</taxon>
        <taxon>Dikarya</taxon>
        <taxon>Ascomycota</taxon>
        <taxon>Pezizomycotina</taxon>
        <taxon>Sordariomycetes</taxon>
        <taxon>Hypocreomycetidae</taxon>
        <taxon>Hypocreales</taxon>
        <taxon>Nectriaceae</taxon>
        <taxon>Fusarium</taxon>
        <taxon>Fusarium oxysporum species complex</taxon>
        <taxon>Fusarium oxysporum f. sp. cubense (strain race 4)</taxon>
    </lineage>
</organism>
<dbReference type="Pfam" id="PF12796">
    <property type="entry name" value="Ank_2"/>
    <property type="match status" value="2"/>
</dbReference>
<gene>
    <name evidence="4" type="ORF">FOIG_09773</name>
</gene>
<feature type="repeat" description="ANK" evidence="3">
    <location>
        <begin position="60"/>
        <end position="95"/>
    </location>
</feature>
<reference evidence="4" key="2">
    <citation type="submission" date="2012-05" db="EMBL/GenBank/DDBJ databases">
        <title>The Genome Annotation of Fusarium oxysporum II5.</title>
        <authorList>
            <consortium name="The Broad Institute Genomics Platform"/>
            <person name="Ma L.-J."/>
            <person name="Corby-Kistler H."/>
            <person name="Broz K."/>
            <person name="Gale L.R."/>
            <person name="Jonkers W."/>
            <person name="O'Donnell K."/>
            <person name="Ploetz R."/>
            <person name="Steinberg C."/>
            <person name="Schwartz D.C."/>
            <person name="VanEtten H."/>
            <person name="Zhou S."/>
            <person name="Young S.K."/>
            <person name="Zeng Q."/>
            <person name="Gargeya S."/>
            <person name="Fitzgerald M."/>
            <person name="Abouelleil A."/>
            <person name="Alvarado L."/>
            <person name="Chapman S.B."/>
            <person name="Gainer-Dewar J."/>
            <person name="Goldberg J."/>
            <person name="Griggs A."/>
            <person name="Gujja S."/>
            <person name="Hansen M."/>
            <person name="Howarth C."/>
            <person name="Imamovic A."/>
            <person name="Ireland A."/>
            <person name="Larimer J."/>
            <person name="McCowan C."/>
            <person name="Murphy C."/>
            <person name="Pearson M."/>
            <person name="Poon T.W."/>
            <person name="Priest M."/>
            <person name="Roberts A."/>
            <person name="Saif S."/>
            <person name="Shea T."/>
            <person name="Sykes S."/>
            <person name="Wortman J."/>
            <person name="Nusbaum C."/>
            <person name="Birren B."/>
        </authorList>
    </citation>
    <scope>NUCLEOTIDE SEQUENCE</scope>
    <source>
        <strain evidence="4">54006</strain>
    </source>
</reference>
<dbReference type="AlphaFoldDB" id="X0JPF4"/>
<sequence>MSTIELRYTIVNALLLNKPDVNAQDLQGNTPLHFVVAPGRVELVRPVIDQGCNVRIANLEGRTSLHLAAMLYKTIPPIILPWLLEAHAKINVQDQAEQTPLHLATVAKQTEAIKVLGKHGARQDILDNDGKTVLMTAFPLNLFQDFEDIFQGSALSASLFKSIEAGAVESIGRLMEKMDRDSWPPMDESGYTPFYVAAKSGKPAGIARVIQKANEPGFDPQSILVPKAVPTALSIAANGGLDIVKAIMENVRPETRQKLLKQADHVGKPALFWWLHKQAVFSHLVDLGADMRTTGRDGNNLLHVAAEFSYKVKFVTEKIETILGLLVLKDMLGETNKDGRTPREVAERGRNPKKVEFLDAVMRRLDMLDSRE</sequence>
<feature type="repeat" description="ANK" evidence="3">
    <location>
        <begin position="96"/>
        <end position="128"/>
    </location>
</feature>
<dbReference type="EMBL" id="JH658287">
    <property type="protein sequence ID" value="EXL98220.1"/>
    <property type="molecule type" value="Genomic_DNA"/>
</dbReference>
<dbReference type="VEuPathDB" id="FungiDB:FOIG_09773"/>
<dbReference type="PANTHER" id="PTHR24198:SF165">
    <property type="entry name" value="ANKYRIN REPEAT-CONTAINING PROTEIN-RELATED"/>
    <property type="match status" value="1"/>
</dbReference>
<dbReference type="HOGENOM" id="CLU_744017_0_0_1"/>